<gene>
    <name evidence="1" type="ORF">ACPOL_1610</name>
</gene>
<dbReference type="AlphaFoldDB" id="A0A2Z5FX37"/>
<accession>A0A2Z5FX37</accession>
<proteinExistence type="predicted"/>
<evidence type="ECO:0000313" key="2">
    <source>
        <dbReference type="Proteomes" id="UP000253606"/>
    </source>
</evidence>
<dbReference type="EMBL" id="CP030840">
    <property type="protein sequence ID" value="AXC10956.1"/>
    <property type="molecule type" value="Genomic_DNA"/>
</dbReference>
<dbReference type="KEGG" id="abas:ACPOL_1610"/>
<sequence>MAETMTTGVTAVVTILSGSSIWSNGLIDAVFDFHHSRAL</sequence>
<name>A0A2Z5FX37_9BACT</name>
<evidence type="ECO:0000313" key="1">
    <source>
        <dbReference type="EMBL" id="AXC10956.1"/>
    </source>
</evidence>
<dbReference type="Proteomes" id="UP000253606">
    <property type="component" value="Chromosome"/>
</dbReference>
<protein>
    <submittedName>
        <fullName evidence="1">Uncharacterized protein</fullName>
    </submittedName>
</protein>
<keyword evidence="2" id="KW-1185">Reference proteome</keyword>
<organism evidence="1 2">
    <name type="scientific">Acidisarcina polymorpha</name>
    <dbReference type="NCBI Taxonomy" id="2211140"/>
    <lineage>
        <taxon>Bacteria</taxon>
        <taxon>Pseudomonadati</taxon>
        <taxon>Acidobacteriota</taxon>
        <taxon>Terriglobia</taxon>
        <taxon>Terriglobales</taxon>
        <taxon>Acidobacteriaceae</taxon>
        <taxon>Acidisarcina</taxon>
    </lineage>
</organism>
<reference evidence="1 2" key="1">
    <citation type="journal article" date="2018" name="Front. Microbiol.">
        <title>Hydrolytic Capabilities as a Key to Environmental Success: Chitinolytic and Cellulolytic Acidobacteria From Acidic Sub-arctic Soils and Boreal Peatlands.</title>
        <authorList>
            <person name="Belova S.E."/>
            <person name="Ravin N.V."/>
            <person name="Pankratov T.A."/>
            <person name="Rakitin A.L."/>
            <person name="Ivanova A.A."/>
            <person name="Beletsky A.V."/>
            <person name="Mardanov A.V."/>
            <person name="Sinninghe Damste J.S."/>
            <person name="Dedysh S.N."/>
        </authorList>
    </citation>
    <scope>NUCLEOTIDE SEQUENCE [LARGE SCALE GENOMIC DNA]</scope>
    <source>
        <strain evidence="1 2">SBC82</strain>
    </source>
</reference>